<keyword evidence="2" id="KW-1185">Reference proteome</keyword>
<gene>
    <name evidence="1" type="ORF">MIZ03_3654</name>
</gene>
<accession>A0ABN6DCW3</accession>
<sequence length="135" mass="15205">MQIDDDLTQRLGASMEALNARIARLAMALNVALNDRAAVDALMAQPQIRVVENERRRASDNASAVRVTSERRQAHKREELRGLLLLRYHMETTSLTDNGWSVTRQAMVQAEEHMARQGFKLGADGLGLNDFFEIK</sequence>
<organism evidence="1 2">
    <name type="scientific">Rhodoferax lithotrophicus</name>
    <dbReference type="NCBI Taxonomy" id="2798804"/>
    <lineage>
        <taxon>Bacteria</taxon>
        <taxon>Pseudomonadati</taxon>
        <taxon>Pseudomonadota</taxon>
        <taxon>Betaproteobacteria</taxon>
        <taxon>Burkholderiales</taxon>
        <taxon>Comamonadaceae</taxon>
        <taxon>Rhodoferax</taxon>
    </lineage>
</organism>
<dbReference type="RefSeq" id="WP_223904667.1">
    <property type="nucleotide sequence ID" value="NZ_AP024238.1"/>
</dbReference>
<proteinExistence type="predicted"/>
<dbReference type="Proteomes" id="UP000824366">
    <property type="component" value="Chromosome"/>
</dbReference>
<protein>
    <submittedName>
        <fullName evidence="1">Uncharacterized protein</fullName>
    </submittedName>
</protein>
<dbReference type="EMBL" id="AP024238">
    <property type="protein sequence ID" value="BCO28744.1"/>
    <property type="molecule type" value="Genomic_DNA"/>
</dbReference>
<evidence type="ECO:0000313" key="2">
    <source>
        <dbReference type="Proteomes" id="UP000824366"/>
    </source>
</evidence>
<reference evidence="1 2" key="1">
    <citation type="journal article" date="2021" name="Microbiol. Spectr.">
        <title>A Single Bacterium Capable of Oxidation and Reduction of Iron at Circumneutral pH.</title>
        <authorList>
            <person name="Kato S."/>
            <person name="Ohkuma M."/>
        </authorList>
    </citation>
    <scope>NUCLEOTIDE SEQUENCE [LARGE SCALE GENOMIC DNA]</scope>
    <source>
        <strain evidence="1 2">MIZ03</strain>
    </source>
</reference>
<name>A0ABN6DCW3_9BURK</name>
<evidence type="ECO:0000313" key="1">
    <source>
        <dbReference type="EMBL" id="BCO28744.1"/>
    </source>
</evidence>